<evidence type="ECO:0000313" key="4">
    <source>
        <dbReference type="Proteomes" id="UP001217089"/>
    </source>
</evidence>
<feature type="compositionally biased region" description="Basic and acidic residues" evidence="1">
    <location>
        <begin position="244"/>
        <end position="254"/>
    </location>
</feature>
<feature type="region of interest" description="Disordered" evidence="1">
    <location>
        <begin position="503"/>
        <end position="545"/>
    </location>
</feature>
<dbReference type="SUPFAM" id="SSF82708">
    <property type="entry name" value="R3H domain"/>
    <property type="match status" value="1"/>
</dbReference>
<dbReference type="PROSITE" id="PS51061">
    <property type="entry name" value="R3H"/>
    <property type="match status" value="1"/>
</dbReference>
<dbReference type="InterPro" id="IPR001374">
    <property type="entry name" value="R3H_dom"/>
</dbReference>
<feature type="compositionally biased region" description="Low complexity" evidence="1">
    <location>
        <begin position="176"/>
        <end position="188"/>
    </location>
</feature>
<comment type="caution">
    <text evidence="3">The sequence shown here is derived from an EMBL/GenBank/DDBJ whole genome shotgun (WGS) entry which is preliminary data.</text>
</comment>
<dbReference type="Proteomes" id="UP001217089">
    <property type="component" value="Unassembled WGS sequence"/>
</dbReference>
<feature type="region of interest" description="Disordered" evidence="1">
    <location>
        <begin position="297"/>
        <end position="320"/>
    </location>
</feature>
<feature type="compositionally biased region" description="Polar residues" evidence="1">
    <location>
        <begin position="111"/>
        <end position="125"/>
    </location>
</feature>
<dbReference type="EMBL" id="JARBDR010000086">
    <property type="protein sequence ID" value="KAJ8321421.1"/>
    <property type="molecule type" value="Genomic_DNA"/>
</dbReference>
<dbReference type="Pfam" id="PF01424">
    <property type="entry name" value="R3H"/>
    <property type="match status" value="1"/>
</dbReference>
<gene>
    <name evidence="3" type="ORF">KUTeg_001029</name>
</gene>
<reference evidence="3 4" key="1">
    <citation type="submission" date="2022-12" db="EMBL/GenBank/DDBJ databases">
        <title>Chromosome-level genome of Tegillarca granosa.</title>
        <authorList>
            <person name="Kim J."/>
        </authorList>
    </citation>
    <scope>NUCLEOTIDE SEQUENCE [LARGE SCALE GENOMIC DNA]</scope>
    <source>
        <strain evidence="3">Teg-2019</strain>
        <tissue evidence="3">Adductor muscle</tissue>
    </source>
</reference>
<organism evidence="3 4">
    <name type="scientific">Tegillarca granosa</name>
    <name type="common">Malaysian cockle</name>
    <name type="synonym">Anadara granosa</name>
    <dbReference type="NCBI Taxonomy" id="220873"/>
    <lineage>
        <taxon>Eukaryota</taxon>
        <taxon>Metazoa</taxon>
        <taxon>Spiralia</taxon>
        <taxon>Lophotrochozoa</taxon>
        <taxon>Mollusca</taxon>
        <taxon>Bivalvia</taxon>
        <taxon>Autobranchia</taxon>
        <taxon>Pteriomorphia</taxon>
        <taxon>Arcoida</taxon>
        <taxon>Arcoidea</taxon>
        <taxon>Arcidae</taxon>
        <taxon>Tegillarca</taxon>
    </lineage>
</organism>
<evidence type="ECO:0000313" key="3">
    <source>
        <dbReference type="EMBL" id="KAJ8321421.1"/>
    </source>
</evidence>
<feature type="compositionally biased region" description="Basic and acidic residues" evidence="1">
    <location>
        <begin position="297"/>
        <end position="310"/>
    </location>
</feature>
<feature type="domain" description="R3H" evidence="2">
    <location>
        <begin position="15"/>
        <end position="80"/>
    </location>
</feature>
<feature type="compositionally biased region" description="Polar residues" evidence="1">
    <location>
        <begin position="255"/>
        <end position="265"/>
    </location>
</feature>
<sequence>MAVYLADRYLSSSDVRFVEIIQNQIDKFAKKNRPNCVLLFPPVNSYQRLLIHQTSQRYIGLHSFSVGEGEGRRTVVCHQNHLIGETDYKELMSSTRPSSSRGRGRGKFKDNSPTPSYHQSNQHVQVIQPEEKKSENQIQRSQEKQKLIRDPVKQSRTRNKKPEIQVYVPKGRRLLQEQQQHEQQQQRDQGGGDDGGESSNVEDKNLSKISVDMGTYKNPPHTGETCEEEADDNGMVQEIDLDDIEIHSQEDVSVDKTSSLFNESKNSTEKQSEYVDSISIEGSDDENEYALCSEELDHKTHDNSKSESRTKGVNKVDSSDFGDKEININRHEDEYVTRWSSESSEEEDEDSWDKMFDEDGECLDPKSLEELTNKVGKVKIKKATIDYYNYQPKDPQLDYDVDFIVYIRNVEFSLSRLGKGFDIKWVDDTHALAVFASAIAAKDALKMTHPLLKVRCLSESARQCKVKARKCTEFLQPYKPRPETSAVTARRLVTGALGLAPKLSKEQREKERKVLKEAREKKKQDRKQRDDIWEGNYKSDKSMDT</sequence>
<feature type="compositionally biased region" description="Basic and acidic residues" evidence="1">
    <location>
        <begin position="129"/>
        <end position="153"/>
    </location>
</feature>
<protein>
    <recommendedName>
        <fullName evidence="2">R3H domain-containing protein</fullName>
    </recommendedName>
</protein>
<feature type="region of interest" description="Disordered" evidence="1">
    <location>
        <begin position="90"/>
        <end position="275"/>
    </location>
</feature>
<dbReference type="InterPro" id="IPR039884">
    <property type="entry name" value="R3HC1/R3HCL"/>
</dbReference>
<keyword evidence="4" id="KW-1185">Reference proteome</keyword>
<dbReference type="Gene3D" id="3.30.1370.50">
    <property type="entry name" value="R3H-like domain"/>
    <property type="match status" value="1"/>
</dbReference>
<evidence type="ECO:0000259" key="2">
    <source>
        <dbReference type="PROSITE" id="PS51061"/>
    </source>
</evidence>
<accession>A0ABQ9FXG5</accession>
<dbReference type="PANTHER" id="PTHR21678">
    <property type="entry name" value="GROWTH INHIBITION AND DIFFERENTIATION RELATED PROTEIN 88"/>
    <property type="match status" value="1"/>
</dbReference>
<dbReference type="InterPro" id="IPR036867">
    <property type="entry name" value="R3H_dom_sf"/>
</dbReference>
<dbReference type="PANTHER" id="PTHR21678:SF0">
    <property type="entry name" value="C3H1-TYPE DOMAIN-CONTAINING PROTEIN"/>
    <property type="match status" value="1"/>
</dbReference>
<evidence type="ECO:0000256" key="1">
    <source>
        <dbReference type="SAM" id="MobiDB-lite"/>
    </source>
</evidence>
<dbReference type="SMART" id="SM00393">
    <property type="entry name" value="R3H"/>
    <property type="match status" value="1"/>
</dbReference>
<name>A0ABQ9FXG5_TEGGR</name>
<proteinExistence type="predicted"/>